<evidence type="ECO:0000313" key="3">
    <source>
        <dbReference type="Proteomes" id="UP001354931"/>
    </source>
</evidence>
<organism evidence="2 3">
    <name type="scientific">Streptomyces endophyticus</name>
    <dbReference type="NCBI Taxonomy" id="714166"/>
    <lineage>
        <taxon>Bacteria</taxon>
        <taxon>Bacillati</taxon>
        <taxon>Actinomycetota</taxon>
        <taxon>Actinomycetes</taxon>
        <taxon>Kitasatosporales</taxon>
        <taxon>Streptomycetaceae</taxon>
        <taxon>Streptomyces</taxon>
    </lineage>
</organism>
<accession>A0ABU6F4E0</accession>
<gene>
    <name evidence="2" type="ORF">OKJ99_15270</name>
</gene>
<keyword evidence="1" id="KW-0472">Membrane</keyword>
<keyword evidence="1" id="KW-1133">Transmembrane helix</keyword>
<keyword evidence="3" id="KW-1185">Reference proteome</keyword>
<name>A0ABU6F4E0_9ACTN</name>
<dbReference type="RefSeq" id="WP_326016745.1">
    <property type="nucleotide sequence ID" value="NZ_JAOZYC010000104.1"/>
</dbReference>
<evidence type="ECO:0000256" key="1">
    <source>
        <dbReference type="SAM" id="Phobius"/>
    </source>
</evidence>
<dbReference type="Proteomes" id="UP001354931">
    <property type="component" value="Unassembled WGS sequence"/>
</dbReference>
<feature type="transmembrane region" description="Helical" evidence="1">
    <location>
        <begin position="20"/>
        <end position="38"/>
    </location>
</feature>
<protein>
    <submittedName>
        <fullName evidence="2">Uncharacterized protein</fullName>
    </submittedName>
</protein>
<sequence>MTPLALFLPGLDAVPRWLQITAAVVVLGLMATRVWLFFRRRK</sequence>
<dbReference type="EMBL" id="JAOZYC010000104">
    <property type="protein sequence ID" value="MEB8338856.1"/>
    <property type="molecule type" value="Genomic_DNA"/>
</dbReference>
<proteinExistence type="predicted"/>
<keyword evidence="1" id="KW-0812">Transmembrane</keyword>
<comment type="caution">
    <text evidence="2">The sequence shown here is derived from an EMBL/GenBank/DDBJ whole genome shotgun (WGS) entry which is preliminary data.</text>
</comment>
<reference evidence="2 3" key="1">
    <citation type="submission" date="2022-10" db="EMBL/GenBank/DDBJ databases">
        <authorList>
            <person name="Xie J."/>
            <person name="Shen N."/>
        </authorList>
    </citation>
    <scope>NUCLEOTIDE SEQUENCE [LARGE SCALE GENOMIC DNA]</scope>
    <source>
        <strain evidence="2 3">YIM65594</strain>
    </source>
</reference>
<evidence type="ECO:0000313" key="2">
    <source>
        <dbReference type="EMBL" id="MEB8338856.1"/>
    </source>
</evidence>